<gene>
    <name evidence="1" type="ORF">CDL15_Pgr019168</name>
</gene>
<dbReference type="EMBL" id="MTKT01004588">
    <property type="protein sequence ID" value="OWM70927.1"/>
    <property type="molecule type" value="Genomic_DNA"/>
</dbReference>
<sequence>MSGLYRLIGMEFLCGASCIGFPETKDCVCGGFGRIGHVDFLEIKNKVGLASRKQNQLGGTDLTGQIGKKWLSRRLPVVFCYKVCGIGLLTD</sequence>
<reference evidence="2" key="1">
    <citation type="journal article" date="2017" name="Plant J.">
        <title>The pomegranate (Punica granatum L.) genome and the genomics of punicalagin biosynthesis.</title>
        <authorList>
            <person name="Qin G."/>
            <person name="Xu C."/>
            <person name="Ming R."/>
            <person name="Tang H."/>
            <person name="Guyot R."/>
            <person name="Kramer E.M."/>
            <person name="Hu Y."/>
            <person name="Yi X."/>
            <person name="Qi Y."/>
            <person name="Xu X."/>
            <person name="Gao Z."/>
            <person name="Pan H."/>
            <person name="Jian J."/>
            <person name="Tian Y."/>
            <person name="Yue Z."/>
            <person name="Xu Y."/>
        </authorList>
    </citation>
    <scope>NUCLEOTIDE SEQUENCE [LARGE SCALE GENOMIC DNA]</scope>
    <source>
        <strain evidence="2">cv. Dabenzi</strain>
    </source>
</reference>
<organism evidence="1 2">
    <name type="scientific">Punica granatum</name>
    <name type="common">Pomegranate</name>
    <dbReference type="NCBI Taxonomy" id="22663"/>
    <lineage>
        <taxon>Eukaryota</taxon>
        <taxon>Viridiplantae</taxon>
        <taxon>Streptophyta</taxon>
        <taxon>Embryophyta</taxon>
        <taxon>Tracheophyta</taxon>
        <taxon>Spermatophyta</taxon>
        <taxon>Magnoliopsida</taxon>
        <taxon>eudicotyledons</taxon>
        <taxon>Gunneridae</taxon>
        <taxon>Pentapetalae</taxon>
        <taxon>rosids</taxon>
        <taxon>malvids</taxon>
        <taxon>Myrtales</taxon>
        <taxon>Lythraceae</taxon>
        <taxon>Punica</taxon>
    </lineage>
</organism>
<evidence type="ECO:0000313" key="1">
    <source>
        <dbReference type="EMBL" id="OWM70927.1"/>
    </source>
</evidence>
<name>A0A218WDH9_PUNGR</name>
<dbReference type="Proteomes" id="UP000197138">
    <property type="component" value="Unassembled WGS sequence"/>
</dbReference>
<accession>A0A218WDH9</accession>
<proteinExistence type="predicted"/>
<evidence type="ECO:0000313" key="2">
    <source>
        <dbReference type="Proteomes" id="UP000197138"/>
    </source>
</evidence>
<comment type="caution">
    <text evidence="1">The sequence shown here is derived from an EMBL/GenBank/DDBJ whole genome shotgun (WGS) entry which is preliminary data.</text>
</comment>
<dbReference type="AlphaFoldDB" id="A0A218WDH9"/>
<protein>
    <submittedName>
        <fullName evidence="1">Uncharacterized protein</fullName>
    </submittedName>
</protein>